<dbReference type="Gene3D" id="2.180.10.10">
    <property type="entry name" value="RHS repeat-associated core"/>
    <property type="match status" value="1"/>
</dbReference>
<dbReference type="OrthoDB" id="1447262at2"/>
<keyword evidence="3" id="KW-1185">Reference proteome</keyword>
<proteinExistence type="predicted"/>
<protein>
    <recommendedName>
        <fullName evidence="4">RHS repeat-associated core domain-containing protein</fullName>
    </recommendedName>
</protein>
<evidence type="ECO:0000313" key="2">
    <source>
        <dbReference type="EMBL" id="THH39804.1"/>
    </source>
</evidence>
<dbReference type="EMBL" id="SRSF01000003">
    <property type="protein sequence ID" value="THH39804.1"/>
    <property type="molecule type" value="Genomic_DNA"/>
</dbReference>
<gene>
    <name evidence="2" type="ORF">E4021_09330</name>
</gene>
<dbReference type="NCBIfam" id="TIGR03696">
    <property type="entry name" value="Rhs_assc_core"/>
    <property type="match status" value="1"/>
</dbReference>
<dbReference type="AlphaFoldDB" id="A0A4S4NJ41"/>
<sequence>MNEELGLYKYEVRWYDPSIARWTSVDPLADKMPGWSPYNYTMGNPINLVAPDGREPIKPFVGTAAQFKALLDNSPSKVGQYTGQAANRYVGSLGNTEFSWKQMRPLPTQTGYFNQKKGRYIYTEKGGWVDMAHFMFYAGKAHQYKADGHENPVGEAVQDGFAQEASDSWVAGHSAYSYEDLPSDKFGADFATNYFDPDSDATLGEQILSYLNEVLGATDPENAPNYDQLPEMDGERNVPSRQNRTTTPVYTEDNR</sequence>
<accession>A0A4S4NJ41</accession>
<evidence type="ECO:0000256" key="1">
    <source>
        <dbReference type="SAM" id="MobiDB-lite"/>
    </source>
</evidence>
<feature type="region of interest" description="Disordered" evidence="1">
    <location>
        <begin position="217"/>
        <end position="255"/>
    </location>
</feature>
<organism evidence="2 3">
    <name type="scientific">Neolewinella litorea</name>
    <dbReference type="NCBI Taxonomy" id="2562452"/>
    <lineage>
        <taxon>Bacteria</taxon>
        <taxon>Pseudomonadati</taxon>
        <taxon>Bacteroidota</taxon>
        <taxon>Saprospiria</taxon>
        <taxon>Saprospirales</taxon>
        <taxon>Lewinellaceae</taxon>
        <taxon>Neolewinella</taxon>
    </lineage>
</organism>
<evidence type="ECO:0000313" key="3">
    <source>
        <dbReference type="Proteomes" id="UP000308528"/>
    </source>
</evidence>
<comment type="caution">
    <text evidence="2">The sequence shown here is derived from an EMBL/GenBank/DDBJ whole genome shotgun (WGS) entry which is preliminary data.</text>
</comment>
<feature type="compositionally biased region" description="Polar residues" evidence="1">
    <location>
        <begin position="239"/>
        <end position="249"/>
    </location>
</feature>
<evidence type="ECO:0008006" key="4">
    <source>
        <dbReference type="Google" id="ProtNLM"/>
    </source>
</evidence>
<dbReference type="Proteomes" id="UP000308528">
    <property type="component" value="Unassembled WGS sequence"/>
</dbReference>
<reference evidence="2 3" key="1">
    <citation type="submission" date="2019-04" db="EMBL/GenBank/DDBJ databases">
        <title>Lewinella litorea sp. nov., isolated from a marine sand.</title>
        <authorList>
            <person name="Yoon J.-H."/>
        </authorList>
    </citation>
    <scope>NUCLEOTIDE SEQUENCE [LARGE SCALE GENOMIC DNA]</scope>
    <source>
        <strain evidence="2 3">HSMS-39</strain>
    </source>
</reference>
<dbReference type="InterPro" id="IPR022385">
    <property type="entry name" value="Rhs_assc_core"/>
</dbReference>
<name>A0A4S4NJ41_9BACT</name>